<name>A0A9W7XMP4_9FUNG</name>
<organism evidence="3 4">
    <name type="scientific">Coemansia asiatica</name>
    <dbReference type="NCBI Taxonomy" id="1052880"/>
    <lineage>
        <taxon>Eukaryota</taxon>
        <taxon>Fungi</taxon>
        <taxon>Fungi incertae sedis</taxon>
        <taxon>Zoopagomycota</taxon>
        <taxon>Kickxellomycotina</taxon>
        <taxon>Kickxellomycetes</taxon>
        <taxon>Kickxellales</taxon>
        <taxon>Kickxellaceae</taxon>
        <taxon>Coemansia</taxon>
    </lineage>
</organism>
<feature type="transmembrane region" description="Helical" evidence="2">
    <location>
        <begin position="226"/>
        <end position="245"/>
    </location>
</feature>
<dbReference type="EMBL" id="JANBOH010000064">
    <property type="protein sequence ID" value="KAJ1646350.1"/>
    <property type="molecule type" value="Genomic_DNA"/>
</dbReference>
<feature type="region of interest" description="Disordered" evidence="1">
    <location>
        <begin position="29"/>
        <end position="67"/>
    </location>
</feature>
<evidence type="ECO:0000256" key="1">
    <source>
        <dbReference type="SAM" id="MobiDB-lite"/>
    </source>
</evidence>
<keyword evidence="4" id="KW-1185">Reference proteome</keyword>
<reference evidence="3" key="1">
    <citation type="submission" date="2022-07" db="EMBL/GenBank/DDBJ databases">
        <title>Phylogenomic reconstructions and comparative analyses of Kickxellomycotina fungi.</title>
        <authorList>
            <person name="Reynolds N.K."/>
            <person name="Stajich J.E."/>
            <person name="Barry K."/>
            <person name="Grigoriev I.V."/>
            <person name="Crous P."/>
            <person name="Smith M.E."/>
        </authorList>
    </citation>
    <scope>NUCLEOTIDE SEQUENCE</scope>
    <source>
        <strain evidence="3">NBRC 105413</strain>
    </source>
</reference>
<comment type="caution">
    <text evidence="3">The sequence shown here is derived from an EMBL/GenBank/DDBJ whole genome shotgun (WGS) entry which is preliminary data.</text>
</comment>
<proteinExistence type="predicted"/>
<keyword evidence="2" id="KW-1133">Transmembrane helix</keyword>
<accession>A0A9W7XMP4</accession>
<feature type="compositionally biased region" description="Low complexity" evidence="1">
    <location>
        <begin position="53"/>
        <end position="66"/>
    </location>
</feature>
<keyword evidence="2" id="KW-0812">Transmembrane</keyword>
<evidence type="ECO:0000313" key="3">
    <source>
        <dbReference type="EMBL" id="KAJ1646350.1"/>
    </source>
</evidence>
<dbReference type="Proteomes" id="UP001145021">
    <property type="component" value="Unassembled WGS sequence"/>
</dbReference>
<gene>
    <name evidence="3" type="ORF">LPJ64_002149</name>
</gene>
<protein>
    <submittedName>
        <fullName evidence="3">Uncharacterized protein</fullName>
    </submittedName>
</protein>
<feature type="compositionally biased region" description="Polar residues" evidence="1">
    <location>
        <begin position="33"/>
        <end position="52"/>
    </location>
</feature>
<keyword evidence="2" id="KW-0472">Membrane</keyword>
<dbReference type="AlphaFoldDB" id="A0A9W7XMP4"/>
<evidence type="ECO:0000313" key="4">
    <source>
        <dbReference type="Proteomes" id="UP001145021"/>
    </source>
</evidence>
<sequence length="340" mass="37251">MAYTLVSPVKGLLSKLTKQDKANMQLSLDRPLQSLSQEEPPSSGFETRSRSASHSSDTTLSTISSSGLATDNSTHSLQATIDTFRIDTAIALAVRAKQLDRQGNAEGAACLFAASLEHMSQALRDTGHLHDVHVRERLNMLRLLAAEPIDFSEISTAIDNRESLIYDKTVSQEAIFSYISKPDRDAANNENTARPNAYVSGGLALSQAADNLRSTLLMVAAYGMDLLNQLVILWLLLLGNLLVWVTNKFKQSDLPEISAQYLIRLGSWIYATGQEWNASEHIFYAEQKIVAWMVSLDNATGFSQRMIVSAASILAAIARVAEQSANKDTNDKIGFRSKNA</sequence>
<evidence type="ECO:0000256" key="2">
    <source>
        <dbReference type="SAM" id="Phobius"/>
    </source>
</evidence>